<reference evidence="1 2" key="1">
    <citation type="submission" date="2021-06" db="EMBL/GenBank/DDBJ databases">
        <title>Caerostris extrusa draft genome.</title>
        <authorList>
            <person name="Kono N."/>
            <person name="Arakawa K."/>
        </authorList>
    </citation>
    <scope>NUCLEOTIDE SEQUENCE [LARGE SCALE GENOMIC DNA]</scope>
</reference>
<evidence type="ECO:0000313" key="1">
    <source>
        <dbReference type="EMBL" id="GIY93686.1"/>
    </source>
</evidence>
<evidence type="ECO:0000313" key="2">
    <source>
        <dbReference type="Proteomes" id="UP001054945"/>
    </source>
</evidence>
<proteinExistence type="predicted"/>
<gene>
    <name evidence="1" type="ORF">CEXT_11151</name>
</gene>
<comment type="caution">
    <text evidence="1">The sequence shown here is derived from an EMBL/GenBank/DDBJ whole genome shotgun (WGS) entry which is preliminary data.</text>
</comment>
<protein>
    <submittedName>
        <fullName evidence="1">Uncharacterized protein</fullName>
    </submittedName>
</protein>
<dbReference type="AlphaFoldDB" id="A0AAV4XFG0"/>
<name>A0AAV4XFG0_CAEEX</name>
<dbReference type="Proteomes" id="UP001054945">
    <property type="component" value="Unassembled WGS sequence"/>
</dbReference>
<keyword evidence="2" id="KW-1185">Reference proteome</keyword>
<dbReference type="EMBL" id="BPLR01000293">
    <property type="protein sequence ID" value="GIY93686.1"/>
    <property type="molecule type" value="Genomic_DNA"/>
</dbReference>
<sequence>MVNNQSPIDAVLIPNDQRPVVKSGTELCPELILPDTSSGCDAFTASDTTFLLQDNKKKNLFRTLRGG</sequence>
<accession>A0AAV4XFG0</accession>
<organism evidence="1 2">
    <name type="scientific">Caerostris extrusa</name>
    <name type="common">Bark spider</name>
    <name type="synonym">Caerostris bankana</name>
    <dbReference type="NCBI Taxonomy" id="172846"/>
    <lineage>
        <taxon>Eukaryota</taxon>
        <taxon>Metazoa</taxon>
        <taxon>Ecdysozoa</taxon>
        <taxon>Arthropoda</taxon>
        <taxon>Chelicerata</taxon>
        <taxon>Arachnida</taxon>
        <taxon>Araneae</taxon>
        <taxon>Araneomorphae</taxon>
        <taxon>Entelegynae</taxon>
        <taxon>Araneoidea</taxon>
        <taxon>Araneidae</taxon>
        <taxon>Caerostris</taxon>
    </lineage>
</organism>